<evidence type="ECO:0000259" key="1">
    <source>
        <dbReference type="Pfam" id="PF10276"/>
    </source>
</evidence>
<dbReference type="Proteomes" id="UP001431209">
    <property type="component" value="Unassembled WGS sequence"/>
</dbReference>
<proteinExistence type="predicted"/>
<dbReference type="AlphaFoldDB" id="A0AAW2YVY4"/>
<sequence length="126" mass="14153">MLSRRFLRTVHVAAIRRCYSNSEPVPIPRKENLPNQQNEEDDVDIFADIDPGLPTGVQYRQISSAFVMDGTTLPPIEVTHDVAVCDGSSRAGHGHPSEHIKVNYNFVERCGYCQKGFIKVHGNDHH</sequence>
<organism evidence="2 3">
    <name type="scientific">Acrasis kona</name>
    <dbReference type="NCBI Taxonomy" id="1008807"/>
    <lineage>
        <taxon>Eukaryota</taxon>
        <taxon>Discoba</taxon>
        <taxon>Heterolobosea</taxon>
        <taxon>Tetramitia</taxon>
        <taxon>Eutetramitia</taxon>
        <taxon>Acrasidae</taxon>
        <taxon>Acrasis</taxon>
    </lineage>
</organism>
<feature type="domain" description="Zinc finger CHCC-type" evidence="1">
    <location>
        <begin position="81"/>
        <end position="116"/>
    </location>
</feature>
<dbReference type="EMBL" id="JAOPGA020000657">
    <property type="protein sequence ID" value="KAL0480427.1"/>
    <property type="molecule type" value="Genomic_DNA"/>
</dbReference>
<evidence type="ECO:0000313" key="3">
    <source>
        <dbReference type="Proteomes" id="UP001431209"/>
    </source>
</evidence>
<comment type="caution">
    <text evidence="2">The sequence shown here is derived from an EMBL/GenBank/DDBJ whole genome shotgun (WGS) entry which is preliminary data.</text>
</comment>
<dbReference type="InterPro" id="IPR019401">
    <property type="entry name" value="Znf_CHCC"/>
</dbReference>
<keyword evidence="3" id="KW-1185">Reference proteome</keyword>
<name>A0AAW2YVY4_9EUKA</name>
<evidence type="ECO:0000313" key="2">
    <source>
        <dbReference type="EMBL" id="KAL0480427.1"/>
    </source>
</evidence>
<protein>
    <submittedName>
        <fullName evidence="2">NADH dehydrogenase [ubiquinone] iron-sulfur protein 6, mitochondrial</fullName>
    </submittedName>
</protein>
<reference evidence="2 3" key="1">
    <citation type="submission" date="2024-03" db="EMBL/GenBank/DDBJ databases">
        <title>The Acrasis kona genome and developmental transcriptomes reveal deep origins of eukaryotic multicellular pathways.</title>
        <authorList>
            <person name="Sheikh S."/>
            <person name="Fu C.-J."/>
            <person name="Brown M.W."/>
            <person name="Baldauf S.L."/>
        </authorList>
    </citation>
    <scope>NUCLEOTIDE SEQUENCE [LARGE SCALE GENOMIC DNA]</scope>
    <source>
        <strain evidence="2 3">ATCC MYA-3509</strain>
    </source>
</reference>
<dbReference type="Pfam" id="PF10276">
    <property type="entry name" value="zf-CHCC"/>
    <property type="match status" value="1"/>
</dbReference>
<dbReference type="Gene3D" id="2.60.260.40">
    <property type="entry name" value="q5lls5 like domains"/>
    <property type="match status" value="1"/>
</dbReference>
<accession>A0AAW2YVY4</accession>
<gene>
    <name evidence="2" type="ORF">AKO1_011077</name>
</gene>